<proteinExistence type="predicted"/>
<dbReference type="AlphaFoldDB" id="A0A645D8M9"/>
<sequence>MPVDTIKQRIALRCLIGFILGLDCIEQGLMVGILGRFCQNRLNGGGVGGGHLGLRNILVVAGVQGTARHDGVAAHSGGGLNDDDLLAEFTCRDGGRHAGSAGTENDDISVIAGIQRGLFNRDLLEGLNVAAGLGHKVGNCRNDGGRADGAAGHGIHTQGLVGHNEVNQLKGGIADSGGLIL</sequence>
<evidence type="ECO:0000313" key="1">
    <source>
        <dbReference type="EMBL" id="MPM85565.1"/>
    </source>
</evidence>
<comment type="caution">
    <text evidence="1">The sequence shown here is derived from an EMBL/GenBank/DDBJ whole genome shotgun (WGS) entry which is preliminary data.</text>
</comment>
<gene>
    <name evidence="1" type="ORF">SDC9_132646</name>
</gene>
<name>A0A645D8M9_9ZZZZ</name>
<dbReference type="EMBL" id="VSSQ01033836">
    <property type="protein sequence ID" value="MPM85565.1"/>
    <property type="molecule type" value="Genomic_DNA"/>
</dbReference>
<reference evidence="1" key="1">
    <citation type="submission" date="2019-08" db="EMBL/GenBank/DDBJ databases">
        <authorList>
            <person name="Kucharzyk K."/>
            <person name="Murdoch R.W."/>
            <person name="Higgins S."/>
            <person name="Loffler F."/>
        </authorList>
    </citation>
    <scope>NUCLEOTIDE SEQUENCE</scope>
</reference>
<organism evidence="1">
    <name type="scientific">bioreactor metagenome</name>
    <dbReference type="NCBI Taxonomy" id="1076179"/>
    <lineage>
        <taxon>unclassified sequences</taxon>
        <taxon>metagenomes</taxon>
        <taxon>ecological metagenomes</taxon>
    </lineage>
</organism>
<protein>
    <submittedName>
        <fullName evidence="1">Uncharacterized protein</fullName>
    </submittedName>
</protein>
<accession>A0A645D8M9</accession>